<evidence type="ECO:0000313" key="2">
    <source>
        <dbReference type="Proteomes" id="UP000570361"/>
    </source>
</evidence>
<protein>
    <submittedName>
        <fullName evidence="1">Signal transduction histidine kinase</fullName>
    </submittedName>
</protein>
<sequence length="44" mass="4796">MSISKQFAWLLGGHIHLESREGSGSRFTLYLPGASEEPAVHDAI</sequence>
<keyword evidence="1" id="KW-0808">Transferase</keyword>
<dbReference type="Gene3D" id="3.30.565.10">
    <property type="entry name" value="Histidine kinase-like ATPase, C-terminal domain"/>
    <property type="match status" value="1"/>
</dbReference>
<keyword evidence="2" id="KW-1185">Reference proteome</keyword>
<dbReference type="AlphaFoldDB" id="A0A7W5B0S2"/>
<dbReference type="InterPro" id="IPR036890">
    <property type="entry name" value="HATPase_C_sf"/>
</dbReference>
<dbReference type="EMBL" id="JACHXK010000011">
    <property type="protein sequence ID" value="MBB3112310.1"/>
    <property type="molecule type" value="Genomic_DNA"/>
</dbReference>
<keyword evidence="1" id="KW-0418">Kinase</keyword>
<dbReference type="GO" id="GO:0016301">
    <property type="term" value="F:kinase activity"/>
    <property type="evidence" value="ECO:0007669"/>
    <property type="project" value="UniProtKB-KW"/>
</dbReference>
<comment type="caution">
    <text evidence="1">The sequence shown here is derived from an EMBL/GenBank/DDBJ whole genome shotgun (WGS) entry which is preliminary data.</text>
</comment>
<dbReference type="Proteomes" id="UP000570361">
    <property type="component" value="Unassembled WGS sequence"/>
</dbReference>
<accession>A0A7W5B0S2</accession>
<name>A0A7W5B0S2_9BACL</name>
<reference evidence="1 2" key="1">
    <citation type="submission" date="2020-08" db="EMBL/GenBank/DDBJ databases">
        <title>Genomic Encyclopedia of Type Strains, Phase III (KMG-III): the genomes of soil and plant-associated and newly described type strains.</title>
        <authorList>
            <person name="Whitman W."/>
        </authorList>
    </citation>
    <scope>NUCLEOTIDE SEQUENCE [LARGE SCALE GENOMIC DNA]</scope>
    <source>
        <strain evidence="1 2">CECT 5862</strain>
    </source>
</reference>
<evidence type="ECO:0000313" key="1">
    <source>
        <dbReference type="EMBL" id="MBB3112310.1"/>
    </source>
</evidence>
<dbReference type="SUPFAM" id="SSF55874">
    <property type="entry name" value="ATPase domain of HSP90 chaperone/DNA topoisomerase II/histidine kinase"/>
    <property type="match status" value="1"/>
</dbReference>
<organism evidence="1 2">
    <name type="scientific">Paenibacillus phyllosphaerae</name>
    <dbReference type="NCBI Taxonomy" id="274593"/>
    <lineage>
        <taxon>Bacteria</taxon>
        <taxon>Bacillati</taxon>
        <taxon>Bacillota</taxon>
        <taxon>Bacilli</taxon>
        <taxon>Bacillales</taxon>
        <taxon>Paenibacillaceae</taxon>
        <taxon>Paenibacillus</taxon>
    </lineage>
</organism>
<gene>
    <name evidence="1" type="ORF">FHS18_004396</name>
</gene>
<proteinExistence type="predicted"/>